<proteinExistence type="predicted"/>
<keyword evidence="3" id="KW-1185">Reference proteome</keyword>
<name>A0ABS7DP36_9FIRM</name>
<evidence type="ECO:0000313" key="2">
    <source>
        <dbReference type="EMBL" id="MBW7572856.1"/>
    </source>
</evidence>
<sequence>MDDVAAKLSELLGSPGAMEKLKGLAGLLGGAASEPAADAPPPPPEPGNSGAPLGLDTDALQMMTKIAPLLSSFRQEDDSTRLLRALRPMLGAERQKKLDEAVKLLQLMRMLPLFKSSGIF</sequence>
<comment type="caution">
    <text evidence="2">The sequence shown here is derived from an EMBL/GenBank/DDBJ whole genome shotgun (WGS) entry which is preliminary data.</text>
</comment>
<accession>A0ABS7DP36</accession>
<protein>
    <submittedName>
        <fullName evidence="2">Uncharacterized protein</fullName>
    </submittedName>
</protein>
<dbReference type="RefSeq" id="WP_219965230.1">
    <property type="nucleotide sequence ID" value="NZ_JAGFNZ010000002.1"/>
</dbReference>
<evidence type="ECO:0000256" key="1">
    <source>
        <dbReference type="SAM" id="MobiDB-lite"/>
    </source>
</evidence>
<gene>
    <name evidence="2" type="ORF">J5W02_08505</name>
</gene>
<organism evidence="2 3">
    <name type="scientific">Caproiciproducens faecalis</name>
    <dbReference type="NCBI Taxonomy" id="2820301"/>
    <lineage>
        <taxon>Bacteria</taxon>
        <taxon>Bacillati</taxon>
        <taxon>Bacillota</taxon>
        <taxon>Clostridia</taxon>
        <taxon>Eubacteriales</taxon>
        <taxon>Acutalibacteraceae</taxon>
        <taxon>Caproiciproducens</taxon>
    </lineage>
</organism>
<dbReference type="EMBL" id="JAGFNZ010000002">
    <property type="protein sequence ID" value="MBW7572856.1"/>
    <property type="molecule type" value="Genomic_DNA"/>
</dbReference>
<dbReference type="Proteomes" id="UP000719942">
    <property type="component" value="Unassembled WGS sequence"/>
</dbReference>
<reference evidence="2 3" key="1">
    <citation type="submission" date="2021-03" db="EMBL/GenBank/DDBJ databases">
        <title>Caproiciproducens sp. nov. isolated from feces of cow.</title>
        <authorList>
            <person name="Choi J.-Y."/>
        </authorList>
    </citation>
    <scope>NUCLEOTIDE SEQUENCE [LARGE SCALE GENOMIC DNA]</scope>
    <source>
        <strain evidence="2 3">AGMB10547</strain>
    </source>
</reference>
<evidence type="ECO:0000313" key="3">
    <source>
        <dbReference type="Proteomes" id="UP000719942"/>
    </source>
</evidence>
<feature type="region of interest" description="Disordered" evidence="1">
    <location>
        <begin position="29"/>
        <end position="55"/>
    </location>
</feature>